<reference evidence="2" key="1">
    <citation type="journal article" date="2019" name="Int. J. Syst. Evol. Microbiol.">
        <title>The Global Catalogue of Microorganisms (GCM) 10K type strain sequencing project: providing services to taxonomists for standard genome sequencing and annotation.</title>
        <authorList>
            <consortium name="The Broad Institute Genomics Platform"/>
            <consortium name="The Broad Institute Genome Sequencing Center for Infectious Disease"/>
            <person name="Wu L."/>
            <person name="Ma J."/>
        </authorList>
    </citation>
    <scope>NUCLEOTIDE SEQUENCE [LARGE SCALE GENOMIC DNA]</scope>
    <source>
        <strain evidence="2">JCM 19173</strain>
    </source>
</reference>
<keyword evidence="2" id="KW-1185">Reference proteome</keyword>
<organism evidence="1 2">
    <name type="scientific">Deinococcus radiotolerans</name>
    <dbReference type="NCBI Taxonomy" id="1309407"/>
    <lineage>
        <taxon>Bacteria</taxon>
        <taxon>Thermotogati</taxon>
        <taxon>Deinococcota</taxon>
        <taxon>Deinococci</taxon>
        <taxon>Deinococcales</taxon>
        <taxon>Deinococcaceae</taxon>
        <taxon>Deinococcus</taxon>
    </lineage>
</organism>
<protein>
    <submittedName>
        <fullName evidence="1">Uncharacterized protein</fullName>
    </submittedName>
</protein>
<sequence length="65" mass="7506">MTQNPVGPDLPVAPDRVLILRIWHEPGVHHDQWRASVKDGARGERRYFVSIDDCIDHLYGEMSRP</sequence>
<proteinExistence type="predicted"/>
<dbReference type="EMBL" id="BMPE01000009">
    <property type="protein sequence ID" value="GGL08211.1"/>
    <property type="molecule type" value="Genomic_DNA"/>
</dbReference>
<dbReference type="Proteomes" id="UP000604341">
    <property type="component" value="Unassembled WGS sequence"/>
</dbReference>
<evidence type="ECO:0000313" key="1">
    <source>
        <dbReference type="EMBL" id="GGL08211.1"/>
    </source>
</evidence>
<evidence type="ECO:0000313" key="2">
    <source>
        <dbReference type="Proteomes" id="UP000604341"/>
    </source>
</evidence>
<dbReference type="RefSeq" id="WP_189069685.1">
    <property type="nucleotide sequence ID" value="NZ_BMPE01000009.1"/>
</dbReference>
<comment type="caution">
    <text evidence="1">The sequence shown here is derived from an EMBL/GenBank/DDBJ whole genome shotgun (WGS) entry which is preliminary data.</text>
</comment>
<gene>
    <name evidence="1" type="ORF">GCM10010844_28750</name>
</gene>
<name>A0ABQ2FKZ6_9DEIO</name>
<accession>A0ABQ2FKZ6</accession>